<evidence type="ECO:0000256" key="1">
    <source>
        <dbReference type="SAM" id="Coils"/>
    </source>
</evidence>
<name>A0A9D1VT20_9FIRM</name>
<feature type="signal peptide" evidence="2">
    <location>
        <begin position="1"/>
        <end position="18"/>
    </location>
</feature>
<reference evidence="3" key="2">
    <citation type="submission" date="2021-04" db="EMBL/GenBank/DDBJ databases">
        <authorList>
            <person name="Gilroy R."/>
        </authorList>
    </citation>
    <scope>NUCLEOTIDE SEQUENCE</scope>
    <source>
        <strain evidence="3">26628</strain>
    </source>
</reference>
<protein>
    <submittedName>
        <fullName evidence="3">Uncharacterized protein</fullName>
    </submittedName>
</protein>
<feature type="coiled-coil region" evidence="1">
    <location>
        <begin position="27"/>
        <end position="82"/>
    </location>
</feature>
<comment type="caution">
    <text evidence="3">The sequence shown here is derived from an EMBL/GenBank/DDBJ whole genome shotgun (WGS) entry which is preliminary data.</text>
</comment>
<organism evidence="3 4">
    <name type="scientific">Candidatus Borkfalkia faecigallinarum</name>
    <dbReference type="NCBI Taxonomy" id="2838509"/>
    <lineage>
        <taxon>Bacteria</taxon>
        <taxon>Bacillati</taxon>
        <taxon>Bacillota</taxon>
        <taxon>Clostridia</taxon>
        <taxon>Christensenellales</taxon>
        <taxon>Christensenellaceae</taxon>
        <taxon>Candidatus Borkfalkia</taxon>
    </lineage>
</organism>
<dbReference type="AlphaFoldDB" id="A0A9D1VT20"/>
<feature type="chain" id="PRO_5039326400" evidence="2">
    <location>
        <begin position="19"/>
        <end position="400"/>
    </location>
</feature>
<gene>
    <name evidence="3" type="ORF">H9737_02150</name>
</gene>
<dbReference type="Gene3D" id="1.20.5.1000">
    <property type="entry name" value="arf6 gtpase in complex with a specific effector, jip4"/>
    <property type="match status" value="1"/>
</dbReference>
<proteinExistence type="predicted"/>
<dbReference type="EMBL" id="DXFD01000038">
    <property type="protein sequence ID" value="HIX46475.1"/>
    <property type="molecule type" value="Genomic_DNA"/>
</dbReference>
<evidence type="ECO:0000313" key="3">
    <source>
        <dbReference type="EMBL" id="HIX46475.1"/>
    </source>
</evidence>
<dbReference type="Proteomes" id="UP000824249">
    <property type="component" value="Unassembled WGS sequence"/>
</dbReference>
<evidence type="ECO:0000313" key="4">
    <source>
        <dbReference type="Proteomes" id="UP000824249"/>
    </source>
</evidence>
<keyword evidence="2" id="KW-0732">Signal</keyword>
<reference evidence="3" key="1">
    <citation type="journal article" date="2021" name="PeerJ">
        <title>Extensive microbial diversity within the chicken gut microbiome revealed by metagenomics and culture.</title>
        <authorList>
            <person name="Gilroy R."/>
            <person name="Ravi A."/>
            <person name="Getino M."/>
            <person name="Pursley I."/>
            <person name="Horton D.L."/>
            <person name="Alikhan N.F."/>
            <person name="Baker D."/>
            <person name="Gharbi K."/>
            <person name="Hall N."/>
            <person name="Watson M."/>
            <person name="Adriaenssens E.M."/>
            <person name="Foster-Nyarko E."/>
            <person name="Jarju S."/>
            <person name="Secka A."/>
            <person name="Antonio M."/>
            <person name="Oren A."/>
            <person name="Chaudhuri R.R."/>
            <person name="La Ragione R."/>
            <person name="Hildebrand F."/>
            <person name="Pallen M.J."/>
        </authorList>
    </citation>
    <scope>NUCLEOTIDE SEQUENCE</scope>
    <source>
        <strain evidence="3">26628</strain>
    </source>
</reference>
<dbReference type="PROSITE" id="PS51257">
    <property type="entry name" value="PROKAR_LIPOPROTEIN"/>
    <property type="match status" value="1"/>
</dbReference>
<accession>A0A9D1VT20</accession>
<evidence type="ECO:0000256" key="2">
    <source>
        <dbReference type="SAM" id="SignalP"/>
    </source>
</evidence>
<keyword evidence="1" id="KW-0175">Coiled coil</keyword>
<sequence>MKKMIISLLFAVAMAASAVLLTACGGTDDLQKQIDELTRQNEQLSEENEQLSQGKQQLQSDLAELQEEFAQLAAENALAQEELVDVEYKIKKIIGTDWQDEDAAYASDRLYVRVGQEYLDETFKAEDFLPVEAAEVELTYRGDAFAEYLLTLRTPGVKELIYAMMKLYAFDFVEEVQLYERASEWQLAADRGGYFVGVRNILLDGPLTAEDLAPVSVTEVIPVEGVHAWTDYRDPVSDVPELTSVGIYVVTADGPRDEVLEALSGLEIVDHAWENTYDYEARQYPEEEKVPPEEIPDEWLGFSGSYVLQIDQAYVARIFTVNDFAGFAAGGSVTWSNYSAFKDGEAYDSPVYSIGVLDHEASHSVIERYGKLISRLDYVQSCYPNYAVTDFPGYPSEGER</sequence>